<evidence type="ECO:0000313" key="3">
    <source>
        <dbReference type="EMBL" id="KAJ8333464.1"/>
    </source>
</evidence>
<feature type="coiled-coil region" evidence="1">
    <location>
        <begin position="97"/>
        <end position="124"/>
    </location>
</feature>
<proteinExistence type="predicted"/>
<accession>A0A9Q1IBE7</accession>
<protein>
    <submittedName>
        <fullName evidence="3">Uncharacterized protein</fullName>
    </submittedName>
</protein>
<reference evidence="3" key="1">
    <citation type="journal article" date="2023" name="Science">
        <title>Genome structures resolve the early diversification of teleost fishes.</title>
        <authorList>
            <person name="Parey E."/>
            <person name="Louis A."/>
            <person name="Montfort J."/>
            <person name="Bouchez O."/>
            <person name="Roques C."/>
            <person name="Iampietro C."/>
            <person name="Lluch J."/>
            <person name="Castinel A."/>
            <person name="Donnadieu C."/>
            <person name="Desvignes T."/>
            <person name="Floi Bucao C."/>
            <person name="Jouanno E."/>
            <person name="Wen M."/>
            <person name="Mejri S."/>
            <person name="Dirks R."/>
            <person name="Jansen H."/>
            <person name="Henkel C."/>
            <person name="Chen W.J."/>
            <person name="Zahm M."/>
            <person name="Cabau C."/>
            <person name="Klopp C."/>
            <person name="Thompson A.W."/>
            <person name="Robinson-Rechavi M."/>
            <person name="Braasch I."/>
            <person name="Lecointre G."/>
            <person name="Bobe J."/>
            <person name="Postlethwait J.H."/>
            <person name="Berthelot C."/>
            <person name="Roest Crollius H."/>
            <person name="Guiguen Y."/>
        </authorList>
    </citation>
    <scope>NUCLEOTIDE SEQUENCE</scope>
    <source>
        <strain evidence="3">WJC10195</strain>
    </source>
</reference>
<gene>
    <name evidence="3" type="ORF">SKAU_G00414720</name>
</gene>
<organism evidence="3 4">
    <name type="scientific">Synaphobranchus kaupii</name>
    <name type="common">Kaup's arrowtooth eel</name>
    <dbReference type="NCBI Taxonomy" id="118154"/>
    <lineage>
        <taxon>Eukaryota</taxon>
        <taxon>Metazoa</taxon>
        <taxon>Chordata</taxon>
        <taxon>Craniata</taxon>
        <taxon>Vertebrata</taxon>
        <taxon>Euteleostomi</taxon>
        <taxon>Actinopterygii</taxon>
        <taxon>Neopterygii</taxon>
        <taxon>Teleostei</taxon>
        <taxon>Anguilliformes</taxon>
        <taxon>Synaphobranchidae</taxon>
        <taxon>Synaphobranchus</taxon>
    </lineage>
</organism>
<dbReference type="OrthoDB" id="416119at2759"/>
<name>A0A9Q1IBE7_SYNKA</name>
<dbReference type="AlphaFoldDB" id="A0A9Q1IBE7"/>
<comment type="caution">
    <text evidence="3">The sequence shown here is derived from an EMBL/GenBank/DDBJ whole genome shotgun (WGS) entry which is preliminary data.</text>
</comment>
<feature type="region of interest" description="Disordered" evidence="2">
    <location>
        <begin position="1"/>
        <end position="32"/>
    </location>
</feature>
<keyword evidence="4" id="KW-1185">Reference proteome</keyword>
<evidence type="ECO:0000256" key="2">
    <source>
        <dbReference type="SAM" id="MobiDB-lite"/>
    </source>
</evidence>
<evidence type="ECO:0000256" key="1">
    <source>
        <dbReference type="SAM" id="Coils"/>
    </source>
</evidence>
<dbReference type="Proteomes" id="UP001152622">
    <property type="component" value="Chromosome 23"/>
</dbReference>
<dbReference type="PANTHER" id="PTHR19446">
    <property type="entry name" value="REVERSE TRANSCRIPTASES"/>
    <property type="match status" value="1"/>
</dbReference>
<sequence length="412" mass="46989">MKCLVQERAAQRTRSIPGETQEEPGRESPHRAQNLQALRSPAPSKVVQQHRIKWPTANQRREWCQFDEDATRIIELSFAVERFGVEEGKTTRHNYTMNRRADKIHQLQQELRTLARRFKQLLGQKRSGRLACSKEEVDHFLNNTLSNPDREQELGPLRALLEIPSPTVEFNTRESTLKEVQEVVTAARASSAPGPSGVPYKVYKRCPELLRILWKILRVIWCRGTVADQWRQAEGVWIPKEENSTMLEQFRSISLLSVEGKIFFSVLSRRMTEYLLKNAYIDTSVQKETISKAVTNTKHVCGQRNIAFVRAGEQPQAQSRSAAGMLTSALDWELRVDLGKQLKFPDHIIITLLRPDLVLSSAASKQPRVKKCHGAHGKPLATLTDEMSRPARALTRRASRLMREQFLAPGCV</sequence>
<keyword evidence="1" id="KW-0175">Coiled coil</keyword>
<dbReference type="EMBL" id="JAINUF010000023">
    <property type="protein sequence ID" value="KAJ8333464.1"/>
    <property type="molecule type" value="Genomic_DNA"/>
</dbReference>
<evidence type="ECO:0000313" key="4">
    <source>
        <dbReference type="Proteomes" id="UP001152622"/>
    </source>
</evidence>